<keyword evidence="3" id="KW-1185">Reference proteome</keyword>
<dbReference type="Pfam" id="PF22691">
    <property type="entry name" value="Thiolase_C_1"/>
    <property type="match status" value="1"/>
</dbReference>
<dbReference type="InterPro" id="IPR016039">
    <property type="entry name" value="Thiolase-like"/>
</dbReference>
<protein>
    <submittedName>
        <fullName evidence="2">Acetyl-CoA acetyltransferase</fullName>
    </submittedName>
</protein>
<dbReference type="GO" id="GO:0003988">
    <property type="term" value="F:acetyl-CoA C-acyltransferase activity"/>
    <property type="evidence" value="ECO:0007669"/>
    <property type="project" value="UniProtKB-ARBA"/>
</dbReference>
<dbReference type="Gene3D" id="3.40.47.10">
    <property type="match status" value="1"/>
</dbReference>
<proteinExistence type="predicted"/>
<keyword evidence="2" id="KW-0808">Transferase</keyword>
<dbReference type="InterPro" id="IPR002155">
    <property type="entry name" value="Thiolase"/>
</dbReference>
<feature type="domain" description="Thiolase C-terminal" evidence="1">
    <location>
        <begin position="252"/>
        <end position="370"/>
    </location>
</feature>
<reference evidence="2 3" key="1">
    <citation type="submission" date="2019-03" db="EMBL/GenBank/DDBJ databases">
        <title>Genomic Encyclopedia of Type Strains, Phase IV (KMG-IV): sequencing the most valuable type-strain genomes for metagenomic binning, comparative biology and taxonomic classification.</title>
        <authorList>
            <person name="Goeker M."/>
        </authorList>
    </citation>
    <scope>NUCLEOTIDE SEQUENCE [LARGE SCALE GENOMIC DNA]</scope>
    <source>
        <strain evidence="2 3">DSM 9035</strain>
    </source>
</reference>
<dbReference type="RefSeq" id="WP_132030586.1">
    <property type="nucleotide sequence ID" value="NZ_SMAI01000003.1"/>
</dbReference>
<evidence type="ECO:0000313" key="3">
    <source>
        <dbReference type="Proteomes" id="UP000294664"/>
    </source>
</evidence>
<evidence type="ECO:0000259" key="1">
    <source>
        <dbReference type="Pfam" id="PF22691"/>
    </source>
</evidence>
<dbReference type="InterPro" id="IPR055140">
    <property type="entry name" value="Thiolase_C_2"/>
</dbReference>
<comment type="caution">
    <text evidence="2">The sequence shown here is derived from an EMBL/GenBank/DDBJ whole genome shotgun (WGS) entry which is preliminary data.</text>
</comment>
<gene>
    <name evidence="2" type="ORF">EDC64_103166</name>
</gene>
<dbReference type="SUPFAM" id="SSF53901">
    <property type="entry name" value="Thiolase-like"/>
    <property type="match status" value="1"/>
</dbReference>
<dbReference type="Proteomes" id="UP000294664">
    <property type="component" value="Unassembled WGS sequence"/>
</dbReference>
<dbReference type="PANTHER" id="PTHR42870">
    <property type="entry name" value="ACETYL-COA C-ACETYLTRANSFERASE"/>
    <property type="match status" value="1"/>
</dbReference>
<dbReference type="OrthoDB" id="9790314at2"/>
<dbReference type="CDD" id="cd00829">
    <property type="entry name" value="SCP-x_thiolase"/>
    <property type="match status" value="1"/>
</dbReference>
<sequence>MGQGLEAAIVAVGQSRYVRRPEPGETTHTFIRDAILAALADAGMAASEIDGLAVTSFSLAPDVAIDLAWRLGLSLRWLHQDTNGGSSAMNMLGHAARGVHCGAARNILVVAGDATGLAGYAKIAANYNRATSDHLAPLGHGGPNGVYSLVTTRQMKAYGLEKSDYGHMAIAQRDWAAKNPFAVYRDPLTMDAYLAAPMVADPLTRYDCVPVVAGAQAIILTRPDAARGPHAPVHIRAVRNSFNFDNQRGDGLRTGISTFADDLWEAAGFGPDAIDVASIYDDYPAMVLAQLLDLGMIPDGDLGRFAREAIGRDRRPINTWGGMMSAGQPGGPAGGLNGISEAVLQLQGRAGARQVAGARRAVATGYGMTLYRYGGTAAAALLERAS</sequence>
<evidence type="ECO:0000313" key="2">
    <source>
        <dbReference type="EMBL" id="TCT06062.1"/>
    </source>
</evidence>
<dbReference type="PANTHER" id="PTHR42870:SF1">
    <property type="entry name" value="NON-SPECIFIC LIPID-TRANSFER PROTEIN-LIKE 2"/>
    <property type="match status" value="1"/>
</dbReference>
<dbReference type="EMBL" id="SMAI01000003">
    <property type="protein sequence ID" value="TCT06062.1"/>
    <property type="molecule type" value="Genomic_DNA"/>
</dbReference>
<organism evidence="2 3">
    <name type="scientific">Aquabacter spiritensis</name>
    <dbReference type="NCBI Taxonomy" id="933073"/>
    <lineage>
        <taxon>Bacteria</taxon>
        <taxon>Pseudomonadati</taxon>
        <taxon>Pseudomonadota</taxon>
        <taxon>Alphaproteobacteria</taxon>
        <taxon>Hyphomicrobiales</taxon>
        <taxon>Xanthobacteraceae</taxon>
        <taxon>Aquabacter</taxon>
    </lineage>
</organism>
<dbReference type="PIRSF" id="PIRSF000429">
    <property type="entry name" value="Ac-CoA_Ac_transf"/>
    <property type="match status" value="1"/>
</dbReference>
<dbReference type="AlphaFoldDB" id="A0A4R3LZF0"/>
<name>A0A4R3LZF0_9HYPH</name>
<accession>A0A4R3LZF0</accession>